<dbReference type="VEuPathDB" id="FungiDB:CD36_72500"/>
<accession>B9WKE9</accession>
<proteinExistence type="predicted"/>
<dbReference type="CDD" id="cd00167">
    <property type="entry name" value="SANT"/>
    <property type="match status" value="1"/>
</dbReference>
<dbReference type="InterPro" id="IPR001005">
    <property type="entry name" value="SANT/Myb"/>
</dbReference>
<dbReference type="RefSeq" id="XP_002421464.1">
    <property type="nucleotide sequence ID" value="XM_002421419.1"/>
</dbReference>
<keyword evidence="5" id="KW-1185">Reference proteome</keyword>
<dbReference type="PROSITE" id="PS50090">
    <property type="entry name" value="MYB_LIKE"/>
    <property type="match status" value="1"/>
</dbReference>
<dbReference type="GO" id="GO:0003824">
    <property type="term" value="F:catalytic activity"/>
    <property type="evidence" value="ECO:0007669"/>
    <property type="project" value="InterPro"/>
</dbReference>
<dbReference type="KEGG" id="cdu:CD36_72500"/>
<dbReference type="SUPFAM" id="SSF46689">
    <property type="entry name" value="Homeodomain-like"/>
    <property type="match status" value="1"/>
</dbReference>
<dbReference type="Pfam" id="PF03372">
    <property type="entry name" value="Exo_endo_phos"/>
    <property type="match status" value="1"/>
</dbReference>
<dbReference type="Proteomes" id="UP000002605">
    <property type="component" value="Chromosome 7"/>
</dbReference>
<dbReference type="HOGENOM" id="CLU_609702_0_0_1"/>
<dbReference type="SUPFAM" id="SSF56219">
    <property type="entry name" value="DNase I-like"/>
    <property type="match status" value="1"/>
</dbReference>
<feature type="domain" description="HTH myb-type" evidence="2">
    <location>
        <begin position="390"/>
        <end position="444"/>
    </location>
</feature>
<sequence>MYLPTFIYSAHGEFWEKFKVTSRNINRLTDFKKLADLFKGSDVICLQELTDSGAMRINRFSDFKLYSIPKGEAGIVVKKKWEPFVSHPMVLANILGTRNIADLVLSIDGVKIRFICFYGPSDQQENILKLLKNLNGVLGRSETNHDEIIMLGDFNHVMDVKYDTLRIPIVEHEKYLQEEMKTFENAFNLVDVMRSIDPVIYAPTNRYYTNLRRIDRVYVTSNLRSKVIGYGQTNKTKIGTHAQLHLEISLNIDSQPELIPHDINSEQFGEFENLKMEIENAYQKMLKQKIGFKVEYVNKERQKIMNILTNQQPIETTPVKTKQSQTLITEFFKSNKPNAITMATIDDIENVKIESSNDDSYSQNEEYTILDDDKMLLINKLSTATYDAENFSYNSSSWSWEEETMVIQLYEILGPKWSLMSCLMMTRSLNQIRMKYTEDLDHKIITGPF</sequence>
<organism evidence="4 5">
    <name type="scientific">Candida dubliniensis (strain CD36 / ATCC MYA-646 / CBS 7987 / NCPF 3949 / NRRL Y-17841)</name>
    <name type="common">Yeast</name>
    <dbReference type="NCBI Taxonomy" id="573826"/>
    <lineage>
        <taxon>Eukaryota</taxon>
        <taxon>Fungi</taxon>
        <taxon>Dikarya</taxon>
        <taxon>Ascomycota</taxon>
        <taxon>Saccharomycotina</taxon>
        <taxon>Pichiomycetes</taxon>
        <taxon>Debaryomycetaceae</taxon>
        <taxon>Candida/Lodderomyces clade</taxon>
        <taxon>Candida</taxon>
    </lineage>
</organism>
<dbReference type="InterPro" id="IPR005135">
    <property type="entry name" value="Endo/exonuclease/phosphatase"/>
</dbReference>
<dbReference type="EMBL" id="FM992694">
    <property type="protein sequence ID" value="CAX40801.1"/>
    <property type="molecule type" value="Genomic_DNA"/>
</dbReference>
<evidence type="ECO:0000313" key="4">
    <source>
        <dbReference type="EMBL" id="CAX40801.1"/>
    </source>
</evidence>
<gene>
    <name evidence="3" type="ordered locus">Cd36_72500</name>
    <name evidence="4" type="ORF">CD36_72500</name>
</gene>
<evidence type="ECO:0000313" key="5">
    <source>
        <dbReference type="Proteomes" id="UP000002605"/>
    </source>
</evidence>
<dbReference type="OrthoDB" id="410104at2759"/>
<name>B9WKE9_CANDC</name>
<dbReference type="InterPro" id="IPR009057">
    <property type="entry name" value="Homeodomain-like_sf"/>
</dbReference>
<dbReference type="InterPro" id="IPR017930">
    <property type="entry name" value="Myb_dom"/>
</dbReference>
<dbReference type="PROSITE" id="PS51294">
    <property type="entry name" value="HTH_MYB"/>
    <property type="match status" value="1"/>
</dbReference>
<dbReference type="InterPro" id="IPR036691">
    <property type="entry name" value="Endo/exonu/phosph_ase_sf"/>
</dbReference>
<evidence type="ECO:0000259" key="2">
    <source>
        <dbReference type="PROSITE" id="PS51294"/>
    </source>
</evidence>
<dbReference type="Pfam" id="PF00249">
    <property type="entry name" value="Myb_DNA-binding"/>
    <property type="match status" value="1"/>
</dbReference>
<dbReference type="GeneID" id="8049014"/>
<dbReference type="CGD" id="CAL0000162726">
    <property type="gene designation" value="Cd36_72500"/>
</dbReference>
<reference evidence="4 5" key="1">
    <citation type="journal article" date="2009" name="Genome Res.">
        <title>Comparative genomics of the fungal pathogens Candida dubliniensis and Candida albicans.</title>
        <authorList>
            <person name="Jackson A.P."/>
            <person name="Gamble J.A."/>
            <person name="Yeomans T."/>
            <person name="Moran G.P."/>
            <person name="Saunders D."/>
            <person name="Harris D."/>
            <person name="Aslett M."/>
            <person name="Barrell J.F."/>
            <person name="Butler G."/>
            <person name="Citiulo F."/>
            <person name="Coleman D.C."/>
            <person name="de Groot P.W.J."/>
            <person name="Goodwin T.J."/>
            <person name="Quail M.A."/>
            <person name="McQuillan J."/>
            <person name="Munro C.A."/>
            <person name="Pain A."/>
            <person name="Poulter R.T."/>
            <person name="Rajandream M.A."/>
            <person name="Renauld H."/>
            <person name="Spiering M.J."/>
            <person name="Tivey A."/>
            <person name="Gow N.A.R."/>
            <person name="Barrell B."/>
            <person name="Sullivan D.J."/>
            <person name="Berriman M."/>
        </authorList>
    </citation>
    <scope>NUCLEOTIDE SEQUENCE [LARGE SCALE GENOMIC DNA]</scope>
    <source>
        <strain evidence="5">CD36 / ATCC MYA-646 / CBS 7987 / NCPF 3949 / NRRL Y-17841</strain>
    </source>
</reference>
<dbReference type="AlphaFoldDB" id="B9WKE9"/>
<dbReference type="Gene3D" id="3.60.10.10">
    <property type="entry name" value="Endonuclease/exonuclease/phosphatase"/>
    <property type="match status" value="1"/>
</dbReference>
<evidence type="ECO:0000313" key="3">
    <source>
        <dbReference type="CGD" id="CAL0000162726"/>
    </source>
</evidence>
<protein>
    <submittedName>
        <fullName evidence="4">Non-LTR, zorro-like retrotransposon family polyprotein, putative</fullName>
    </submittedName>
</protein>
<dbReference type="Gene3D" id="1.10.10.60">
    <property type="entry name" value="Homeodomain-like"/>
    <property type="match status" value="1"/>
</dbReference>
<evidence type="ECO:0000259" key="1">
    <source>
        <dbReference type="PROSITE" id="PS50090"/>
    </source>
</evidence>
<feature type="domain" description="Myb-like" evidence="1">
    <location>
        <begin position="390"/>
        <end position="440"/>
    </location>
</feature>